<keyword evidence="6" id="KW-1185">Reference proteome</keyword>
<dbReference type="InterPro" id="IPR019826">
    <property type="entry name" value="Carboxylesterase_B_AS"/>
</dbReference>
<dbReference type="OrthoDB" id="15500at2759"/>
<evidence type="ECO:0000259" key="4">
    <source>
        <dbReference type="Pfam" id="PF00135"/>
    </source>
</evidence>
<dbReference type="PANTHER" id="PTHR43918:SF4">
    <property type="entry name" value="CARBOXYLIC ESTER HYDROLASE"/>
    <property type="match status" value="1"/>
</dbReference>
<feature type="domain" description="Carboxylesterase type B" evidence="4">
    <location>
        <begin position="37"/>
        <end position="469"/>
    </location>
</feature>
<dbReference type="Gene3D" id="3.40.50.1820">
    <property type="entry name" value="alpha/beta hydrolase"/>
    <property type="match status" value="1"/>
</dbReference>
<dbReference type="InterPro" id="IPR029058">
    <property type="entry name" value="AB_hydrolase_fold"/>
</dbReference>
<dbReference type="PROSITE" id="PS00122">
    <property type="entry name" value="CARBOXYLESTERASE_B_1"/>
    <property type="match status" value="1"/>
</dbReference>
<dbReference type="Proteomes" id="UP000241769">
    <property type="component" value="Unassembled WGS sequence"/>
</dbReference>
<dbReference type="EMBL" id="MDYQ01000302">
    <property type="protein sequence ID" value="PRP76775.1"/>
    <property type="molecule type" value="Genomic_DNA"/>
</dbReference>
<dbReference type="InParanoid" id="A0A2P6MYI8"/>
<keyword evidence="3" id="KW-0732">Signal</keyword>
<organism evidence="5 6">
    <name type="scientific">Planoprotostelium fungivorum</name>
    <dbReference type="NCBI Taxonomy" id="1890364"/>
    <lineage>
        <taxon>Eukaryota</taxon>
        <taxon>Amoebozoa</taxon>
        <taxon>Evosea</taxon>
        <taxon>Variosea</taxon>
        <taxon>Cavosteliida</taxon>
        <taxon>Cavosteliaceae</taxon>
        <taxon>Planoprotostelium</taxon>
    </lineage>
</organism>
<dbReference type="Pfam" id="PF00135">
    <property type="entry name" value="COesterase"/>
    <property type="match status" value="1"/>
</dbReference>
<dbReference type="PANTHER" id="PTHR43918">
    <property type="entry name" value="ACETYLCHOLINESTERASE"/>
    <property type="match status" value="1"/>
</dbReference>
<protein>
    <recommendedName>
        <fullName evidence="3">Carboxylic ester hydrolase</fullName>
        <ecNumber evidence="3">3.1.1.-</ecNumber>
    </recommendedName>
</protein>
<accession>A0A2P6MYI8</accession>
<evidence type="ECO:0000313" key="5">
    <source>
        <dbReference type="EMBL" id="PRP76775.1"/>
    </source>
</evidence>
<evidence type="ECO:0000256" key="2">
    <source>
        <dbReference type="ARBA" id="ARBA00022801"/>
    </source>
</evidence>
<comment type="similarity">
    <text evidence="1 3">Belongs to the type-B carboxylesterase/lipase family.</text>
</comment>
<feature type="chain" id="PRO_5015021551" description="Carboxylic ester hydrolase" evidence="3">
    <location>
        <begin position="19"/>
        <end position="553"/>
    </location>
</feature>
<dbReference type="GO" id="GO:0052689">
    <property type="term" value="F:carboxylic ester hydrolase activity"/>
    <property type="evidence" value="ECO:0007669"/>
    <property type="project" value="TreeGrafter"/>
</dbReference>
<dbReference type="STRING" id="1890364.A0A2P6MYI8"/>
<keyword evidence="2 3" id="KW-0378">Hydrolase</keyword>
<dbReference type="AlphaFoldDB" id="A0A2P6MYI8"/>
<comment type="caution">
    <text evidence="5">The sequence shown here is derived from an EMBL/GenBank/DDBJ whole genome shotgun (WGS) entry which is preliminary data.</text>
</comment>
<name>A0A2P6MYI8_9EUKA</name>
<gene>
    <name evidence="5" type="ORF">PROFUN_14788</name>
</gene>
<feature type="signal peptide" evidence="3">
    <location>
        <begin position="1"/>
        <end position="18"/>
    </location>
</feature>
<dbReference type="InterPro" id="IPR002018">
    <property type="entry name" value="CarbesteraseB"/>
</dbReference>
<evidence type="ECO:0000256" key="1">
    <source>
        <dbReference type="ARBA" id="ARBA00005964"/>
    </source>
</evidence>
<evidence type="ECO:0000313" key="6">
    <source>
        <dbReference type="Proteomes" id="UP000241769"/>
    </source>
</evidence>
<dbReference type="EC" id="3.1.1.-" evidence="3"/>
<evidence type="ECO:0000256" key="3">
    <source>
        <dbReference type="RuleBase" id="RU361235"/>
    </source>
</evidence>
<dbReference type="SUPFAM" id="SSF53474">
    <property type="entry name" value="alpha/beta-Hydrolases"/>
    <property type="match status" value="1"/>
</dbReference>
<dbReference type="ESTHER" id="9myce-a0a2p6myi8">
    <property type="family name" value="Carb_B_Root"/>
</dbReference>
<sequence>MLTSIITLLIVTLAAVLAQEPTVTYPGNNTVVGVAVSGGVNVYRKIPFARPPAPIYLNDTNQFYNGTQYAPECIQSVNAGSEDCLYLAVYVPPGATNTSKLPVRHWIYGGSYTSGDYYSDGYYDGTALAAQTNTIVVASNYRVGILGFFVSTTTINSSSTGNYGLLDQQTALRWTHENIAAFGGDPNNVTIFGESAGGSSVNFQLLMNGSWPYFRRAIIESGGPWNFRTIKQLTALNDYLLNSLGLSNCDLACLQGLSVDLLANIPAVPFGQPVIDGTLITDQPLNLWRAGKFKPNVELIIGINANEGTTLGSGSYAATANLTAQGVFQSLNLAYNVDPTYANQLAAAYGFPQRWPVSPNVNTDSVYPVWANFIGDYFIKCGNLGLAEFAVANNASVFTYYFYYNNNTRLGTYHSYEIAFVWNNTKFFNGGDTDGLVSQIFVDHFESFQNTGSPGADWQPYSQGNNNTFYIGGVSPFSGPFPRLATCDLIMPLLMNTYTPVTATGTGGTSSASATATGFTNSVTSNNPPTNSNDGARLTFALFSIVVFVSLLV</sequence>
<reference evidence="5 6" key="1">
    <citation type="journal article" date="2018" name="Genome Biol. Evol.">
        <title>Multiple Roots of Fruiting Body Formation in Amoebozoa.</title>
        <authorList>
            <person name="Hillmann F."/>
            <person name="Forbes G."/>
            <person name="Novohradska S."/>
            <person name="Ferling I."/>
            <person name="Riege K."/>
            <person name="Groth M."/>
            <person name="Westermann M."/>
            <person name="Marz M."/>
            <person name="Spaller T."/>
            <person name="Winckler T."/>
            <person name="Schaap P."/>
            <person name="Glockner G."/>
        </authorList>
    </citation>
    <scope>NUCLEOTIDE SEQUENCE [LARGE SCALE GENOMIC DNA]</scope>
    <source>
        <strain evidence="5 6">Jena</strain>
    </source>
</reference>
<dbReference type="InterPro" id="IPR050654">
    <property type="entry name" value="AChE-related_enzymes"/>
</dbReference>
<proteinExistence type="inferred from homology"/>